<reference evidence="1 2" key="1">
    <citation type="submission" date="2021-03" db="EMBL/GenBank/DDBJ databases">
        <title>Antimicrobial resistance genes in bacteria isolated from Japanese honey, and their potential for conferring macrolide and lincosamide resistance in the American foulbrood pathogen Paenibacillus larvae.</title>
        <authorList>
            <person name="Okamoto M."/>
            <person name="Kumagai M."/>
            <person name="Kanamori H."/>
            <person name="Takamatsu D."/>
        </authorList>
    </citation>
    <scope>NUCLEOTIDE SEQUENCE [LARGE SCALE GENOMIC DNA]</scope>
    <source>
        <strain evidence="1 2">J42TS3</strain>
    </source>
</reference>
<dbReference type="Proteomes" id="UP000679992">
    <property type="component" value="Unassembled WGS sequence"/>
</dbReference>
<dbReference type="EMBL" id="BOSL01000016">
    <property type="protein sequence ID" value="GIP55211.1"/>
    <property type="molecule type" value="Genomic_DNA"/>
</dbReference>
<proteinExistence type="predicted"/>
<organism evidence="1 2">
    <name type="scientific">Paenibacillus vini</name>
    <dbReference type="NCBI Taxonomy" id="1476024"/>
    <lineage>
        <taxon>Bacteria</taxon>
        <taxon>Bacillati</taxon>
        <taxon>Bacillota</taxon>
        <taxon>Bacilli</taxon>
        <taxon>Bacillales</taxon>
        <taxon>Paenibacillaceae</taxon>
        <taxon>Paenibacillus</taxon>
    </lineage>
</organism>
<protein>
    <submittedName>
        <fullName evidence="1">Uncharacterized protein</fullName>
    </submittedName>
</protein>
<evidence type="ECO:0000313" key="2">
    <source>
        <dbReference type="Proteomes" id="UP000679992"/>
    </source>
</evidence>
<accession>A0ABQ4MGW0</accession>
<name>A0ABQ4MGW0_9BACL</name>
<comment type="caution">
    <text evidence="1">The sequence shown here is derived from an EMBL/GenBank/DDBJ whole genome shotgun (WGS) entry which is preliminary data.</text>
</comment>
<gene>
    <name evidence="1" type="ORF">J42TS3_42460</name>
</gene>
<keyword evidence="2" id="KW-1185">Reference proteome</keyword>
<evidence type="ECO:0000313" key="1">
    <source>
        <dbReference type="EMBL" id="GIP55211.1"/>
    </source>
</evidence>
<sequence>MESRVSKWCGVALFIEPDIPTRIRIYRFVNTVRRRTFNSQIATNESYDVVRFGKSSDV</sequence>